<evidence type="ECO:0000313" key="2">
    <source>
        <dbReference type="Proteomes" id="UP000027135"/>
    </source>
</evidence>
<dbReference type="EMBL" id="KK853445">
    <property type="protein sequence ID" value="KDR07590.1"/>
    <property type="molecule type" value="Genomic_DNA"/>
</dbReference>
<keyword evidence="2" id="KW-1185">Reference proteome</keyword>
<proteinExistence type="predicted"/>
<reference evidence="1 2" key="1">
    <citation type="journal article" date="2014" name="Nat. Commun.">
        <title>Molecular traces of alternative social organization in a termite genome.</title>
        <authorList>
            <person name="Terrapon N."/>
            <person name="Li C."/>
            <person name="Robertson H.M."/>
            <person name="Ji L."/>
            <person name="Meng X."/>
            <person name="Booth W."/>
            <person name="Chen Z."/>
            <person name="Childers C.P."/>
            <person name="Glastad K.M."/>
            <person name="Gokhale K."/>
            <person name="Gowin J."/>
            <person name="Gronenberg W."/>
            <person name="Hermansen R.A."/>
            <person name="Hu H."/>
            <person name="Hunt B.G."/>
            <person name="Huylmans A.K."/>
            <person name="Khalil S.M."/>
            <person name="Mitchell R.D."/>
            <person name="Munoz-Torres M.C."/>
            <person name="Mustard J.A."/>
            <person name="Pan H."/>
            <person name="Reese J.T."/>
            <person name="Scharf M.E."/>
            <person name="Sun F."/>
            <person name="Vogel H."/>
            <person name="Xiao J."/>
            <person name="Yang W."/>
            <person name="Yang Z."/>
            <person name="Yang Z."/>
            <person name="Zhou J."/>
            <person name="Zhu J."/>
            <person name="Brent C.S."/>
            <person name="Elsik C.G."/>
            <person name="Goodisman M.A."/>
            <person name="Liberles D.A."/>
            <person name="Roe R.M."/>
            <person name="Vargo E.L."/>
            <person name="Vilcinskas A."/>
            <person name="Wang J."/>
            <person name="Bornberg-Bauer E."/>
            <person name="Korb J."/>
            <person name="Zhang G."/>
            <person name="Liebig J."/>
        </authorList>
    </citation>
    <scope>NUCLEOTIDE SEQUENCE [LARGE SCALE GENOMIC DNA]</scope>
    <source>
        <tissue evidence="1">Whole organism</tissue>
    </source>
</reference>
<sequence length="70" mass="7417">MWCKCSDLTAAETKGIRVSVMASHRLAATEAVPSPDMSRIPTICSVVVRKIESAASMSGIVEPSSPLLLE</sequence>
<protein>
    <submittedName>
        <fullName evidence="1">Uncharacterized protein</fullName>
    </submittedName>
</protein>
<name>A0A067QJ73_ZOONE</name>
<accession>A0A067QJ73</accession>
<evidence type="ECO:0000313" key="1">
    <source>
        <dbReference type="EMBL" id="KDR07590.1"/>
    </source>
</evidence>
<dbReference type="InParanoid" id="A0A067QJ73"/>
<gene>
    <name evidence="1" type="ORF">L798_02863</name>
</gene>
<dbReference type="AlphaFoldDB" id="A0A067QJ73"/>
<dbReference type="Proteomes" id="UP000027135">
    <property type="component" value="Unassembled WGS sequence"/>
</dbReference>
<organism evidence="1 2">
    <name type="scientific">Zootermopsis nevadensis</name>
    <name type="common">Dampwood termite</name>
    <dbReference type="NCBI Taxonomy" id="136037"/>
    <lineage>
        <taxon>Eukaryota</taxon>
        <taxon>Metazoa</taxon>
        <taxon>Ecdysozoa</taxon>
        <taxon>Arthropoda</taxon>
        <taxon>Hexapoda</taxon>
        <taxon>Insecta</taxon>
        <taxon>Pterygota</taxon>
        <taxon>Neoptera</taxon>
        <taxon>Polyneoptera</taxon>
        <taxon>Dictyoptera</taxon>
        <taxon>Blattodea</taxon>
        <taxon>Blattoidea</taxon>
        <taxon>Termitoidae</taxon>
        <taxon>Termopsidae</taxon>
        <taxon>Zootermopsis</taxon>
    </lineage>
</organism>